<accession>A0AAQ4D5T3</accession>
<dbReference type="InterPro" id="IPR001314">
    <property type="entry name" value="Peptidase_S1A"/>
</dbReference>
<comment type="caution">
    <text evidence="12">The sequence shown here is derived from an EMBL/GenBank/DDBJ whole genome shotgun (WGS) entry which is preliminary data.</text>
</comment>
<dbReference type="Proteomes" id="UP001321473">
    <property type="component" value="Unassembled WGS sequence"/>
</dbReference>
<dbReference type="SUPFAM" id="SSF50494">
    <property type="entry name" value="Trypsin-like serine proteases"/>
    <property type="match status" value="1"/>
</dbReference>
<evidence type="ECO:0000256" key="7">
    <source>
        <dbReference type="ARBA" id="ARBA00024195"/>
    </source>
</evidence>
<sequence>MRACRGGAMAGGRASEGVKPPPAHQVSAPSGLTAARSSKRALGVHTMGSKGVLLALFTLVAASVQVLVQAQGRFAFEFPKVHGCSTPSNEAGSCVELARCPALQSVRDRSFLRRYICGYRRHVPLLCCPRGGPLRPPNRQPPNRQPPIRQPPIRQPPIRQPPPRQPPIIQPPTQSPPTRDVSYQLEGPKIANYPRFLPAGCGFTNFSTDRIVGGRESKPGAWPWMAAIYIKSGGANNAACGGALVTDRHVVTAAHCVVVGHRATSYPASSLTVRLGDHNLVRDDDPVMSVDIAVVKVERHADFVKRTFENDVAVLTLERPVTFNQFVRPVCLPYGDHFKNGDLDGYHAFVTGWGTTAFNGESSDVLREAQIKVWDEDACKKAFVKEMPISSVHLCAGDGNGRVDSCQVTLQSKQNLKCCRRPF</sequence>
<evidence type="ECO:0000313" key="12">
    <source>
        <dbReference type="EMBL" id="KAK8757823.1"/>
    </source>
</evidence>
<dbReference type="AlphaFoldDB" id="A0AAQ4D5T3"/>
<dbReference type="EC" id="3.4.21.-" evidence="8"/>
<dbReference type="CDD" id="cd00190">
    <property type="entry name" value="Tryp_SPc"/>
    <property type="match status" value="1"/>
</dbReference>
<evidence type="ECO:0000256" key="9">
    <source>
        <dbReference type="SAM" id="MobiDB-lite"/>
    </source>
</evidence>
<organism evidence="12 13">
    <name type="scientific">Amblyomma americanum</name>
    <name type="common">Lone star tick</name>
    <dbReference type="NCBI Taxonomy" id="6943"/>
    <lineage>
        <taxon>Eukaryota</taxon>
        <taxon>Metazoa</taxon>
        <taxon>Ecdysozoa</taxon>
        <taxon>Arthropoda</taxon>
        <taxon>Chelicerata</taxon>
        <taxon>Arachnida</taxon>
        <taxon>Acari</taxon>
        <taxon>Parasitiformes</taxon>
        <taxon>Ixodida</taxon>
        <taxon>Ixodoidea</taxon>
        <taxon>Ixodidae</taxon>
        <taxon>Amblyomminae</taxon>
        <taxon>Amblyomma</taxon>
    </lineage>
</organism>
<comment type="domain">
    <text evidence="8">The clip domain consists of 35-55 residues which are 'knitted' together usually by 3 conserved disulfide bonds forming a clip-like compact structure.</text>
</comment>
<dbReference type="EMBL" id="JARKHS020034774">
    <property type="protein sequence ID" value="KAK8757823.1"/>
    <property type="molecule type" value="Genomic_DNA"/>
</dbReference>
<dbReference type="Gene3D" id="3.30.1640.30">
    <property type="match status" value="1"/>
</dbReference>
<gene>
    <name evidence="12" type="ORF">V5799_004542</name>
</gene>
<evidence type="ECO:0000256" key="1">
    <source>
        <dbReference type="ARBA" id="ARBA00022670"/>
    </source>
</evidence>
<protein>
    <recommendedName>
        <fullName evidence="8">CLIP domain-containing serine protease</fullName>
        <ecNumber evidence="8">3.4.21.-</ecNumber>
    </recommendedName>
</protein>
<evidence type="ECO:0000256" key="4">
    <source>
        <dbReference type="ARBA" id="ARBA00022825"/>
    </source>
</evidence>
<evidence type="ECO:0000256" key="6">
    <source>
        <dbReference type="ARBA" id="ARBA00023180"/>
    </source>
</evidence>
<dbReference type="PANTHER" id="PTHR24252">
    <property type="entry name" value="ACROSIN-RELATED"/>
    <property type="match status" value="1"/>
</dbReference>
<dbReference type="GO" id="GO:0004252">
    <property type="term" value="F:serine-type endopeptidase activity"/>
    <property type="evidence" value="ECO:0007669"/>
    <property type="project" value="UniProtKB-UniRule"/>
</dbReference>
<feature type="compositionally biased region" description="Low complexity" evidence="9">
    <location>
        <begin position="1"/>
        <end position="13"/>
    </location>
</feature>
<feature type="domain" description="Peptidase S1" evidence="10">
    <location>
        <begin position="211"/>
        <end position="407"/>
    </location>
</feature>
<dbReference type="InterPro" id="IPR022700">
    <property type="entry name" value="CLIP"/>
</dbReference>
<dbReference type="PROSITE" id="PS51888">
    <property type="entry name" value="CLIP"/>
    <property type="match status" value="1"/>
</dbReference>
<dbReference type="Pfam" id="PF12032">
    <property type="entry name" value="CLIP"/>
    <property type="match status" value="1"/>
</dbReference>
<keyword evidence="4 8" id="KW-0720">Serine protease</keyword>
<dbReference type="InterPro" id="IPR038565">
    <property type="entry name" value="CLIP_sf"/>
</dbReference>
<evidence type="ECO:0000313" key="13">
    <source>
        <dbReference type="Proteomes" id="UP001321473"/>
    </source>
</evidence>
<keyword evidence="1 8" id="KW-0645">Protease</keyword>
<dbReference type="GO" id="GO:0006508">
    <property type="term" value="P:proteolysis"/>
    <property type="evidence" value="ECO:0007669"/>
    <property type="project" value="UniProtKB-KW"/>
</dbReference>
<dbReference type="FunFam" id="2.40.10.10:FF:000028">
    <property type="entry name" value="Serine protease easter"/>
    <property type="match status" value="1"/>
</dbReference>
<keyword evidence="8" id="KW-0964">Secreted</keyword>
<dbReference type="PROSITE" id="PS00134">
    <property type="entry name" value="TRYPSIN_HIS"/>
    <property type="match status" value="1"/>
</dbReference>
<dbReference type="Pfam" id="PF00089">
    <property type="entry name" value="Trypsin"/>
    <property type="match status" value="1"/>
</dbReference>
<dbReference type="Gene3D" id="2.40.10.10">
    <property type="entry name" value="Trypsin-like serine proteases"/>
    <property type="match status" value="1"/>
</dbReference>
<feature type="compositionally biased region" description="Pro residues" evidence="9">
    <location>
        <begin position="134"/>
        <end position="175"/>
    </location>
</feature>
<name>A0AAQ4D5T3_AMBAM</name>
<keyword evidence="6" id="KW-0325">Glycoprotein</keyword>
<keyword evidence="13" id="KW-1185">Reference proteome</keyword>
<dbReference type="SMART" id="SM00020">
    <property type="entry name" value="Tryp_SPc"/>
    <property type="match status" value="1"/>
</dbReference>
<comment type="similarity">
    <text evidence="7 8">Belongs to the peptidase S1 family. CLIP subfamily.</text>
</comment>
<comment type="subcellular location">
    <subcellularLocation>
        <location evidence="8">Secreted</location>
    </subcellularLocation>
</comment>
<dbReference type="InterPro" id="IPR009003">
    <property type="entry name" value="Peptidase_S1_PA"/>
</dbReference>
<evidence type="ECO:0000256" key="2">
    <source>
        <dbReference type="ARBA" id="ARBA00022729"/>
    </source>
</evidence>
<evidence type="ECO:0000256" key="5">
    <source>
        <dbReference type="ARBA" id="ARBA00023157"/>
    </source>
</evidence>
<dbReference type="PANTHER" id="PTHR24252:SF7">
    <property type="entry name" value="HYALIN"/>
    <property type="match status" value="1"/>
</dbReference>
<feature type="region of interest" description="Disordered" evidence="9">
    <location>
        <begin position="1"/>
        <end position="29"/>
    </location>
</feature>
<keyword evidence="3 8" id="KW-0378">Hydrolase</keyword>
<evidence type="ECO:0000256" key="3">
    <source>
        <dbReference type="ARBA" id="ARBA00022801"/>
    </source>
</evidence>
<dbReference type="GO" id="GO:0005576">
    <property type="term" value="C:extracellular region"/>
    <property type="evidence" value="ECO:0007669"/>
    <property type="project" value="UniProtKB-SubCell"/>
</dbReference>
<proteinExistence type="inferred from homology"/>
<dbReference type="PROSITE" id="PS50240">
    <property type="entry name" value="TRYPSIN_DOM"/>
    <property type="match status" value="1"/>
</dbReference>
<keyword evidence="2" id="KW-0732">Signal</keyword>
<dbReference type="InterPro" id="IPR018114">
    <property type="entry name" value="TRYPSIN_HIS"/>
</dbReference>
<evidence type="ECO:0000256" key="8">
    <source>
        <dbReference type="RuleBase" id="RU366078"/>
    </source>
</evidence>
<evidence type="ECO:0000259" key="10">
    <source>
        <dbReference type="PROSITE" id="PS50240"/>
    </source>
</evidence>
<evidence type="ECO:0000259" key="11">
    <source>
        <dbReference type="PROSITE" id="PS51888"/>
    </source>
</evidence>
<feature type="region of interest" description="Disordered" evidence="9">
    <location>
        <begin position="131"/>
        <end position="182"/>
    </location>
</feature>
<feature type="domain" description="Clip" evidence="11">
    <location>
        <begin position="83"/>
        <end position="128"/>
    </location>
</feature>
<dbReference type="SMART" id="SM00680">
    <property type="entry name" value="CLIP"/>
    <property type="match status" value="1"/>
</dbReference>
<dbReference type="InterPro" id="IPR043504">
    <property type="entry name" value="Peptidase_S1_PA_chymotrypsin"/>
</dbReference>
<keyword evidence="5" id="KW-1015">Disulfide bond</keyword>
<dbReference type="InterPro" id="IPR001254">
    <property type="entry name" value="Trypsin_dom"/>
</dbReference>
<dbReference type="PRINTS" id="PR00722">
    <property type="entry name" value="CHYMOTRYPSIN"/>
</dbReference>
<reference evidence="12 13" key="1">
    <citation type="journal article" date="2023" name="Arcadia Sci">
        <title>De novo assembly of a long-read Amblyomma americanum tick genome.</title>
        <authorList>
            <person name="Chou S."/>
            <person name="Poskanzer K.E."/>
            <person name="Rollins M."/>
            <person name="Thuy-Boun P.S."/>
        </authorList>
    </citation>
    <scope>NUCLEOTIDE SEQUENCE [LARGE SCALE GENOMIC DNA]</scope>
    <source>
        <strain evidence="12">F_SG_1</strain>
        <tissue evidence="12">Salivary glands</tissue>
    </source>
</reference>